<name>A0A7X4YJD0_9BACT</name>
<dbReference type="RefSeq" id="WP_161663378.1">
    <property type="nucleotide sequence ID" value="NZ_CBCSLE010000284.1"/>
</dbReference>
<proteinExistence type="predicted"/>
<dbReference type="EMBL" id="JAAAPK010000025">
    <property type="protein sequence ID" value="NBC46361.1"/>
    <property type="molecule type" value="Genomic_DNA"/>
</dbReference>
<feature type="compositionally biased region" description="Low complexity" evidence="2">
    <location>
        <begin position="56"/>
        <end position="65"/>
    </location>
</feature>
<feature type="region of interest" description="Disordered" evidence="2">
    <location>
        <begin position="1"/>
        <end position="70"/>
    </location>
</feature>
<comment type="caution">
    <text evidence="3">The sequence shown here is derived from an EMBL/GenBank/DDBJ whole genome shotgun (WGS) entry which is preliminary data.</text>
</comment>
<evidence type="ECO:0000256" key="1">
    <source>
        <dbReference type="SAM" id="Coils"/>
    </source>
</evidence>
<sequence>MFSIKFDRPISQPVASAESAPPPPPPPARPAAPVDRFEQPATRFNALSGLPPPPAAAASPEQAQQDAGKVANAYRDDGAAKATKTLTELVKKHPNDPAYVDALIRSSDETLKKVTAELTDRALHGTPFKSFGADLKAVDMLTRLTTVAEAATPAGREQLGARLAQAVPDTKDAGKVAELFEFLAKSGHGALIDPTMKVLDTTRPKAAAEMTEVRLQQVDRSKDKLEDAQKKAAEMDTRLQTDLAQFGQALTDEQVTSYTQAFREKHADVYAAVRTASDDLAGVLDRNHGALEAAGAGGNKKAATRLYDGYKALTLTPGHAGEAVQWLGRVAHEPAERNPFFKTLEEGKGKGFQEKVRDEFLAPAMPRMQAELIARNAQTPDGAEAQALLSEQTSALLTPLQGAAALTLLGTGIQDLYDVVDMRSTGAPDLQDFHRYKLLTGWSDKNPFMKSLAVMGVVQSGFGAGDSFAHGKIADGIRNSAAFAEGGLELTSGVLATITHAGWTPAAGGGITHNVTGWAQKLTPTLGLVADGLQMSLDYKAAMADKSNPGRWLEMGGTGLAVAGDFCMYAPGVGTGAGLLLKSLGLAVNGIGGVVSKVIDGGKDKKKLSEEQRDLLIKATGLGKKDAMELVKTGPDDLVRLRELGLDAKQLQELVSDPRIKMDSFEPAVLAKAAIAYGLKGQDVIDLFKSAKNEDAALKLSQALRILIHAEGDIGDPRSLDTFRATVRGALGRDSAGKAILAVLERGTHNRNIDFDAFNRIDVAINGEGGKLGL</sequence>
<evidence type="ECO:0000256" key="2">
    <source>
        <dbReference type="SAM" id="MobiDB-lite"/>
    </source>
</evidence>
<feature type="compositionally biased region" description="Pro residues" evidence="2">
    <location>
        <begin position="20"/>
        <end position="30"/>
    </location>
</feature>
<keyword evidence="1" id="KW-0175">Coiled coil</keyword>
<evidence type="ECO:0000313" key="3">
    <source>
        <dbReference type="EMBL" id="NBC46361.1"/>
    </source>
</evidence>
<evidence type="ECO:0000313" key="4">
    <source>
        <dbReference type="Proteomes" id="UP000537825"/>
    </source>
</evidence>
<feature type="coiled-coil region" evidence="1">
    <location>
        <begin position="208"/>
        <end position="238"/>
    </location>
</feature>
<protein>
    <submittedName>
        <fullName evidence="3">Uncharacterized protein</fullName>
    </submittedName>
</protein>
<dbReference type="Proteomes" id="UP000537825">
    <property type="component" value="Unassembled WGS sequence"/>
</dbReference>
<organism evidence="3 4">
    <name type="scientific">Corallococcus exiguus</name>
    <dbReference type="NCBI Taxonomy" id="83462"/>
    <lineage>
        <taxon>Bacteria</taxon>
        <taxon>Pseudomonadati</taxon>
        <taxon>Myxococcota</taxon>
        <taxon>Myxococcia</taxon>
        <taxon>Myxococcales</taxon>
        <taxon>Cystobacterineae</taxon>
        <taxon>Myxococcaceae</taxon>
        <taxon>Corallococcus</taxon>
    </lineage>
</organism>
<keyword evidence="4" id="KW-1185">Reference proteome</keyword>
<dbReference type="AlphaFoldDB" id="A0A7X4YJD0"/>
<accession>A0A7X4YJD0</accession>
<reference evidence="3 4" key="1">
    <citation type="submission" date="2020-01" db="EMBL/GenBank/DDBJ databases">
        <title>The draft genome sequence of Corallococcus exiguus DSM 14696.</title>
        <authorList>
            <person name="Zhang X."/>
            <person name="Zhu H."/>
        </authorList>
    </citation>
    <scope>NUCLEOTIDE SEQUENCE [LARGE SCALE GENOMIC DNA]</scope>
    <source>
        <strain evidence="3 4">DSM 14696</strain>
    </source>
</reference>
<gene>
    <name evidence="3" type="ORF">GTZ93_41910</name>
</gene>